<dbReference type="RefSeq" id="WP_160746101.1">
    <property type="nucleotide sequence ID" value="NZ_WTYK01000003.1"/>
</dbReference>
<dbReference type="EMBL" id="WTYK01000003">
    <property type="protein sequence ID" value="MXP41236.1"/>
    <property type="molecule type" value="Genomic_DNA"/>
</dbReference>
<keyword evidence="1" id="KW-0238">DNA-binding</keyword>
<dbReference type="OrthoDB" id="7874861at2"/>
<dbReference type="Proteomes" id="UP000469159">
    <property type="component" value="Unassembled WGS sequence"/>
</dbReference>
<dbReference type="AlphaFoldDB" id="A0A6I4US06"/>
<comment type="caution">
    <text evidence="1">The sequence shown here is derived from an EMBL/GenBank/DDBJ whole genome shotgun (WGS) entry which is preliminary data.</text>
</comment>
<protein>
    <submittedName>
        <fullName evidence="1">DNA-binding protein</fullName>
    </submittedName>
</protein>
<accession>A0A6I4US06</accession>
<keyword evidence="2" id="KW-1185">Reference proteome</keyword>
<evidence type="ECO:0000313" key="1">
    <source>
        <dbReference type="EMBL" id="MXP41236.1"/>
    </source>
</evidence>
<name>A0A6I4US06_9SPHN</name>
<organism evidence="1 2">
    <name type="scientific">Croceibacterium soli</name>
    <dbReference type="NCBI Taxonomy" id="1739690"/>
    <lineage>
        <taxon>Bacteria</taxon>
        <taxon>Pseudomonadati</taxon>
        <taxon>Pseudomonadota</taxon>
        <taxon>Alphaproteobacteria</taxon>
        <taxon>Sphingomonadales</taxon>
        <taxon>Erythrobacteraceae</taxon>
        <taxon>Croceibacterium</taxon>
    </lineage>
</organism>
<sequence length="62" mass="6677">MEPILCSQAEAGKMLAIGKTKLGELIAQGELESVRIGSRRLVKIASIRQLAGFDHARQGEAE</sequence>
<gene>
    <name evidence="1" type="ORF">GRI75_06215</name>
</gene>
<evidence type="ECO:0000313" key="2">
    <source>
        <dbReference type="Proteomes" id="UP000469159"/>
    </source>
</evidence>
<proteinExistence type="predicted"/>
<dbReference type="GO" id="GO:0003677">
    <property type="term" value="F:DNA binding"/>
    <property type="evidence" value="ECO:0007669"/>
    <property type="project" value="UniProtKB-KW"/>
</dbReference>
<reference evidence="1 2" key="1">
    <citation type="submission" date="2019-12" db="EMBL/GenBank/DDBJ databases">
        <title>Genomic-based taxomic classification of the family Erythrobacteraceae.</title>
        <authorList>
            <person name="Xu L."/>
        </authorList>
    </citation>
    <scope>NUCLEOTIDE SEQUENCE [LARGE SCALE GENOMIC DNA]</scope>
    <source>
        <strain evidence="1 2">MCCC 1K02066</strain>
    </source>
</reference>